<evidence type="ECO:0000313" key="5">
    <source>
        <dbReference type="Proteomes" id="UP001082703"/>
    </source>
</evidence>
<evidence type="ECO:0000256" key="3">
    <source>
        <dbReference type="SAM" id="MobiDB-lite"/>
    </source>
</evidence>
<keyword evidence="2" id="KW-1005">Bacterial flagellum biogenesis</keyword>
<comment type="caution">
    <text evidence="4">The sequence shown here is derived from an EMBL/GenBank/DDBJ whole genome shotgun (WGS) entry which is preliminary data.</text>
</comment>
<dbReference type="RefSeq" id="WP_268057043.1">
    <property type="nucleotide sequence ID" value="NZ_JAPOHA010000002.1"/>
</dbReference>
<protein>
    <recommendedName>
        <fullName evidence="6">Basal-body rod modification protein FlgD</fullName>
    </recommendedName>
</protein>
<evidence type="ECO:0000256" key="2">
    <source>
        <dbReference type="ARBA" id="ARBA00022795"/>
    </source>
</evidence>
<name>A0ABT4BQ64_9FIRM</name>
<proteinExistence type="inferred from homology"/>
<dbReference type="EMBL" id="JAPOHA010000002">
    <property type="protein sequence ID" value="MCY1713031.1"/>
    <property type="molecule type" value="Genomic_DNA"/>
</dbReference>
<organism evidence="4 5">
    <name type="scientific">Caproiciproducens galactitolivorans</name>
    <dbReference type="NCBI Taxonomy" id="642589"/>
    <lineage>
        <taxon>Bacteria</taxon>
        <taxon>Bacillati</taxon>
        <taxon>Bacillota</taxon>
        <taxon>Clostridia</taxon>
        <taxon>Eubacteriales</taxon>
        <taxon>Acutalibacteraceae</taxon>
        <taxon>Caproiciproducens</taxon>
    </lineage>
</organism>
<comment type="similarity">
    <text evidence="1">Belongs to the FlgD family.</text>
</comment>
<evidence type="ECO:0000313" key="4">
    <source>
        <dbReference type="EMBL" id="MCY1713031.1"/>
    </source>
</evidence>
<dbReference type="Proteomes" id="UP001082703">
    <property type="component" value="Unassembled WGS sequence"/>
</dbReference>
<dbReference type="Pfam" id="PF03963">
    <property type="entry name" value="FlgD"/>
    <property type="match status" value="1"/>
</dbReference>
<evidence type="ECO:0008006" key="6">
    <source>
        <dbReference type="Google" id="ProtNLM"/>
    </source>
</evidence>
<accession>A0ABT4BQ64</accession>
<reference evidence="4 5" key="1">
    <citation type="submission" date="2022-11" db="EMBL/GenBank/DDBJ databases">
        <authorList>
            <person name="Caiyu Z."/>
        </authorList>
    </citation>
    <scope>NUCLEOTIDE SEQUENCE [LARGE SCALE GENOMIC DNA]</scope>
    <source>
        <strain evidence="4 5">YR-4</strain>
    </source>
</reference>
<sequence length="161" mass="17139">MNSIYPYSLSGVAGVPAKSSSGDSNVKTGKSSLDMTDFMKLLAAQMANQDVTNPTDNNQFISQMAQFASLQAIQGLSQLSTEQYGASYVGKKVIVASYDTNGKLVQDTGIVDCVDFSSGAPCISVNGKFYYLSSVMQVSTDTYQPPETPKPEPQTPPPVNT</sequence>
<gene>
    <name evidence="4" type="ORF">OUY18_02020</name>
</gene>
<evidence type="ECO:0000256" key="1">
    <source>
        <dbReference type="ARBA" id="ARBA00010577"/>
    </source>
</evidence>
<keyword evidence="5" id="KW-1185">Reference proteome</keyword>
<feature type="compositionally biased region" description="Pro residues" evidence="3">
    <location>
        <begin position="146"/>
        <end position="161"/>
    </location>
</feature>
<feature type="region of interest" description="Disordered" evidence="3">
    <location>
        <begin position="141"/>
        <end position="161"/>
    </location>
</feature>
<dbReference type="InterPro" id="IPR005648">
    <property type="entry name" value="FlgD"/>
</dbReference>